<dbReference type="PANTHER" id="PTHR35866:SF1">
    <property type="entry name" value="YKGJ FAMILY CYSTEINE CLUSTER PROTEIN"/>
    <property type="match status" value="1"/>
</dbReference>
<dbReference type="GeneID" id="9742965"/>
<sequence length="242" mass="28174">MASVNSINGIEKKTGELEEELRLLEEYDIEKLCSVIKEVGFSCTLCGKCCTKEFNGHVFLLDEDTERVRRIRQDAIVPAPFFELCDQNGNFYVSGYALKTKENGDCIFLKENRCTIYNDRFSICRIYPYMLHREYGEDGKLAWRQISGLNEHGEYNADIPDEDCLKAAKETITYEKAFLEKEIEFYSCALRHFTESGLKPVRKVYDQKIRAFQSGEPVTVFVHFRGKFEMHSIIKDDYTIRL</sequence>
<accession>E1RH67</accession>
<keyword evidence="2" id="KW-1185">Reference proteome</keyword>
<gene>
    <name evidence="1" type="ordered locus">Mpet_0517</name>
</gene>
<dbReference type="RefSeq" id="WP_013328469.1">
    <property type="nucleotide sequence ID" value="NC_014507.1"/>
</dbReference>
<evidence type="ECO:0000313" key="2">
    <source>
        <dbReference type="Proteomes" id="UP000006565"/>
    </source>
</evidence>
<dbReference type="OrthoDB" id="36424at2157"/>
<dbReference type="AlphaFoldDB" id="E1RH67"/>
<name>E1RH67_METP4</name>
<dbReference type="EMBL" id="CP002117">
    <property type="protein sequence ID" value="ADN35291.1"/>
    <property type="molecule type" value="Genomic_DNA"/>
</dbReference>
<organism evidence="1 2">
    <name type="scientific">Methanolacinia petrolearia (strain DSM 11571 / OCM 486 / SEBR 4847)</name>
    <name type="common">Methanoplanus petrolearius</name>
    <dbReference type="NCBI Taxonomy" id="679926"/>
    <lineage>
        <taxon>Archaea</taxon>
        <taxon>Methanobacteriati</taxon>
        <taxon>Methanobacteriota</taxon>
        <taxon>Stenosarchaea group</taxon>
        <taxon>Methanomicrobia</taxon>
        <taxon>Methanomicrobiales</taxon>
        <taxon>Methanomicrobiaceae</taxon>
        <taxon>Methanolacinia</taxon>
    </lineage>
</organism>
<dbReference type="PANTHER" id="PTHR35866">
    <property type="entry name" value="PUTATIVE-RELATED"/>
    <property type="match status" value="1"/>
</dbReference>
<dbReference type="STRING" id="679926.Mpet_0517"/>
<proteinExistence type="predicted"/>
<evidence type="ECO:0008006" key="3">
    <source>
        <dbReference type="Google" id="ProtNLM"/>
    </source>
</evidence>
<dbReference type="Proteomes" id="UP000006565">
    <property type="component" value="Chromosome"/>
</dbReference>
<evidence type="ECO:0000313" key="1">
    <source>
        <dbReference type="EMBL" id="ADN35291.1"/>
    </source>
</evidence>
<dbReference type="KEGG" id="mpi:Mpet_0517"/>
<dbReference type="eggNOG" id="arCOG02581">
    <property type="taxonomic scope" value="Archaea"/>
</dbReference>
<protein>
    <recommendedName>
        <fullName evidence="3">Fe-S oxidoreductase</fullName>
    </recommendedName>
</protein>
<dbReference type="Pfam" id="PF03692">
    <property type="entry name" value="CxxCxxCC"/>
    <property type="match status" value="1"/>
</dbReference>
<dbReference type="HOGENOM" id="CLU_1149820_0_0_2"/>
<dbReference type="InterPro" id="IPR005358">
    <property type="entry name" value="Puta_zinc/iron-chelating_dom"/>
</dbReference>
<reference evidence="1 2" key="1">
    <citation type="journal article" date="2010" name="Stand. Genomic Sci.">
        <title>Complete genome sequence of Methanoplanus petrolearius type strain (SEBR 4847).</title>
        <authorList>
            <person name="Brambilla E."/>
            <person name="Djao O.D."/>
            <person name="Daligault H."/>
            <person name="Lapidus A."/>
            <person name="Lucas S."/>
            <person name="Hammon N."/>
            <person name="Nolan M."/>
            <person name="Tice H."/>
            <person name="Cheng J.F."/>
            <person name="Han C."/>
            <person name="Tapia R."/>
            <person name="Goodwin L."/>
            <person name="Pitluck S."/>
            <person name="Liolios K."/>
            <person name="Ivanova N."/>
            <person name="Mavromatis K."/>
            <person name="Mikhailova N."/>
            <person name="Pati A."/>
            <person name="Chen A."/>
            <person name="Palaniappan K."/>
            <person name="Land M."/>
            <person name="Hauser L."/>
            <person name="Chang Y.J."/>
            <person name="Jeffries C.D."/>
            <person name="Rohde M."/>
            <person name="Spring S."/>
            <person name="Sikorski J."/>
            <person name="Goker M."/>
            <person name="Woyke T."/>
            <person name="Bristow J."/>
            <person name="Eisen J.A."/>
            <person name="Markowitz V."/>
            <person name="Hugenholtz P."/>
            <person name="Kyrpides N.C."/>
            <person name="Klenk H.P."/>
        </authorList>
    </citation>
    <scope>NUCLEOTIDE SEQUENCE [LARGE SCALE GENOMIC DNA]</scope>
    <source>
        <strain evidence="2">DSM 11571 / OCM 486 / SEBR 4847</strain>
    </source>
</reference>